<dbReference type="Proteomes" id="UP000250275">
    <property type="component" value="Unassembled WGS sequence"/>
</dbReference>
<keyword evidence="3" id="KW-1185">Reference proteome</keyword>
<evidence type="ECO:0000313" key="3">
    <source>
        <dbReference type="Proteomes" id="UP000250275"/>
    </source>
</evidence>
<evidence type="ECO:0000256" key="1">
    <source>
        <dbReference type="SAM" id="MobiDB-lite"/>
    </source>
</evidence>
<proteinExistence type="predicted"/>
<evidence type="ECO:0000313" key="2">
    <source>
        <dbReference type="EMBL" id="OAD53113.1"/>
    </source>
</evidence>
<dbReference type="AlphaFoldDB" id="A0A310SCT6"/>
<sequence length="195" mass="21961">MGCAKRVRNFEGPCDRKFGIGKTERSAKYFLKIAHSFHVVTKKGSSRKMKNEGVILAHWSPRIGNFAKKDEYCWRRKLRTNSRKVGNGVGIHEKETLVGNLANLIGMPLDPGVVQGRRTRRGGEKKEETRKDDGTMRMFELGCYIKLKGLPLLRGSDVARLRSIAKDEPGISKDTRAFRNLLPTNPMDTIADSIC</sequence>
<dbReference type="EMBL" id="KQ768478">
    <property type="protein sequence ID" value="OAD53113.1"/>
    <property type="molecule type" value="Genomic_DNA"/>
</dbReference>
<protein>
    <submittedName>
        <fullName evidence="2">Uncharacterized protein</fullName>
    </submittedName>
</protein>
<feature type="compositionally biased region" description="Basic and acidic residues" evidence="1">
    <location>
        <begin position="121"/>
        <end position="132"/>
    </location>
</feature>
<reference evidence="2 3" key="1">
    <citation type="submission" date="2015-07" db="EMBL/GenBank/DDBJ databases">
        <title>The genome of Eufriesea mexicana.</title>
        <authorList>
            <person name="Pan H."/>
            <person name="Kapheim K."/>
        </authorList>
    </citation>
    <scope>NUCLEOTIDE SEQUENCE [LARGE SCALE GENOMIC DNA]</scope>
    <source>
        <strain evidence="2">0111107269</strain>
        <tissue evidence="2">Whole body</tissue>
    </source>
</reference>
<feature type="region of interest" description="Disordered" evidence="1">
    <location>
        <begin position="112"/>
        <end position="132"/>
    </location>
</feature>
<gene>
    <name evidence="2" type="ORF">WN48_10742</name>
</gene>
<organism evidence="2 3">
    <name type="scientific">Eufriesea mexicana</name>
    <dbReference type="NCBI Taxonomy" id="516756"/>
    <lineage>
        <taxon>Eukaryota</taxon>
        <taxon>Metazoa</taxon>
        <taxon>Ecdysozoa</taxon>
        <taxon>Arthropoda</taxon>
        <taxon>Hexapoda</taxon>
        <taxon>Insecta</taxon>
        <taxon>Pterygota</taxon>
        <taxon>Neoptera</taxon>
        <taxon>Endopterygota</taxon>
        <taxon>Hymenoptera</taxon>
        <taxon>Apocrita</taxon>
        <taxon>Aculeata</taxon>
        <taxon>Apoidea</taxon>
        <taxon>Anthophila</taxon>
        <taxon>Apidae</taxon>
        <taxon>Eufriesea</taxon>
    </lineage>
</organism>
<accession>A0A310SCT6</accession>
<name>A0A310SCT6_9HYME</name>